<dbReference type="EMBL" id="WEGJ01000001">
    <property type="protein sequence ID" value="MQY10104.1"/>
    <property type="molecule type" value="Genomic_DNA"/>
</dbReference>
<dbReference type="Pfam" id="PF06742">
    <property type="entry name" value="DUF1214"/>
    <property type="match status" value="1"/>
</dbReference>
<evidence type="ECO:0000313" key="2">
    <source>
        <dbReference type="EMBL" id="MQY10104.1"/>
    </source>
</evidence>
<dbReference type="InterPro" id="IPR037049">
    <property type="entry name" value="DUF1214_C_sf"/>
</dbReference>
<name>A0A7K0CBE7_9ACTN</name>
<sequence length="49" mass="5161">MDPHLFENSVGDRTPGLGYADDGSLELLLQHERPQNGAGNWLPAAVSGG</sequence>
<accession>A0A7K0CBE7</accession>
<keyword evidence="3" id="KW-1185">Reference proteome</keyword>
<proteinExistence type="predicted"/>
<dbReference type="InterPro" id="IPR010621">
    <property type="entry name" value="DUF1214"/>
</dbReference>
<dbReference type="RefSeq" id="WP_153449469.1">
    <property type="nucleotide sequence ID" value="NZ_WEGJ01000001.1"/>
</dbReference>
<feature type="domain" description="DUF1214" evidence="1">
    <location>
        <begin position="8"/>
        <end position="46"/>
    </location>
</feature>
<evidence type="ECO:0000259" key="1">
    <source>
        <dbReference type="Pfam" id="PF06742"/>
    </source>
</evidence>
<organism evidence="2 3">
    <name type="scientific">Streptomyces smaragdinus</name>
    <dbReference type="NCBI Taxonomy" id="2585196"/>
    <lineage>
        <taxon>Bacteria</taxon>
        <taxon>Bacillati</taxon>
        <taxon>Actinomycetota</taxon>
        <taxon>Actinomycetes</taxon>
        <taxon>Kitasatosporales</taxon>
        <taxon>Streptomycetaceae</taxon>
        <taxon>Streptomyces</taxon>
    </lineage>
</organism>
<protein>
    <recommendedName>
        <fullName evidence="1">DUF1214 domain-containing protein</fullName>
    </recommendedName>
</protein>
<dbReference type="Gene3D" id="2.60.120.600">
    <property type="entry name" value="Domain of unknown function DUF1214, C-terminal domain"/>
    <property type="match status" value="1"/>
</dbReference>
<reference evidence="2 3" key="1">
    <citation type="submission" date="2019-10" db="EMBL/GenBank/DDBJ databases">
        <title>Streptomyces smaragdinus sp. nov. and Streptomyces fabii sp. nov., isolated from the gut of fungus growing-termite Macrotermes natalensis.</title>
        <authorList>
            <person name="Schwitalla J."/>
            <person name="Benndorf R."/>
            <person name="Martin K."/>
            <person name="De Beer W."/>
            <person name="Kaster A.-K."/>
            <person name="Vollmers J."/>
            <person name="Poulsen M."/>
            <person name="Beemelmanns C."/>
        </authorList>
    </citation>
    <scope>NUCLEOTIDE SEQUENCE [LARGE SCALE GENOMIC DNA]</scope>
    <source>
        <strain evidence="2 3">RB5</strain>
    </source>
</reference>
<dbReference type="AlphaFoldDB" id="A0A7K0CBE7"/>
<comment type="caution">
    <text evidence="2">The sequence shown here is derived from an EMBL/GenBank/DDBJ whole genome shotgun (WGS) entry which is preliminary data.</text>
</comment>
<dbReference type="OrthoDB" id="40820at2"/>
<gene>
    <name evidence="2" type="ORF">SRB5_02090</name>
</gene>
<dbReference type="SUPFAM" id="SSF160935">
    <property type="entry name" value="VPA0735-like"/>
    <property type="match status" value="1"/>
</dbReference>
<dbReference type="Proteomes" id="UP000466345">
    <property type="component" value="Unassembled WGS sequence"/>
</dbReference>
<evidence type="ECO:0000313" key="3">
    <source>
        <dbReference type="Proteomes" id="UP000466345"/>
    </source>
</evidence>